<dbReference type="EMBL" id="BMFW01000012">
    <property type="protein sequence ID" value="GGH97146.1"/>
    <property type="molecule type" value="Genomic_DNA"/>
</dbReference>
<reference evidence="4" key="1">
    <citation type="journal article" date="2019" name="Int. J. Syst. Evol. Microbiol.">
        <title>The Global Catalogue of Microorganisms (GCM) 10K type strain sequencing project: providing services to taxonomists for standard genome sequencing and annotation.</title>
        <authorList>
            <consortium name="The Broad Institute Genomics Platform"/>
            <consortium name="The Broad Institute Genome Sequencing Center for Infectious Disease"/>
            <person name="Wu L."/>
            <person name="Ma J."/>
        </authorList>
    </citation>
    <scope>NUCLEOTIDE SEQUENCE [LARGE SCALE GENOMIC DNA]</scope>
    <source>
        <strain evidence="4">CGMCC 1.12778</strain>
    </source>
</reference>
<name>A0ABQ2AXB5_9MICC</name>
<comment type="similarity">
    <text evidence="1">Belongs to the AHA1 family.</text>
</comment>
<evidence type="ECO:0000313" key="4">
    <source>
        <dbReference type="Proteomes" id="UP000643279"/>
    </source>
</evidence>
<feature type="domain" description="Activator of Hsp90 ATPase homologue 1/2-like C-terminal" evidence="2">
    <location>
        <begin position="19"/>
        <end position="151"/>
    </location>
</feature>
<dbReference type="Pfam" id="PF08327">
    <property type="entry name" value="AHSA1"/>
    <property type="match status" value="1"/>
</dbReference>
<proteinExistence type="inferred from homology"/>
<evidence type="ECO:0000313" key="3">
    <source>
        <dbReference type="EMBL" id="GGH97146.1"/>
    </source>
</evidence>
<dbReference type="Gene3D" id="3.30.530.20">
    <property type="match status" value="1"/>
</dbReference>
<evidence type="ECO:0000256" key="1">
    <source>
        <dbReference type="ARBA" id="ARBA00006817"/>
    </source>
</evidence>
<dbReference type="SUPFAM" id="SSF55961">
    <property type="entry name" value="Bet v1-like"/>
    <property type="match status" value="1"/>
</dbReference>
<dbReference type="CDD" id="cd08891">
    <property type="entry name" value="SRPBCC_CalC"/>
    <property type="match status" value="1"/>
</dbReference>
<protein>
    <submittedName>
        <fullName evidence="3">ATPase</fullName>
    </submittedName>
</protein>
<comment type="caution">
    <text evidence="3">The sequence shown here is derived from an EMBL/GenBank/DDBJ whole genome shotgun (WGS) entry which is preliminary data.</text>
</comment>
<organism evidence="3 4">
    <name type="scientific">Arthrobacter liuii</name>
    <dbReference type="NCBI Taxonomy" id="1476996"/>
    <lineage>
        <taxon>Bacteria</taxon>
        <taxon>Bacillati</taxon>
        <taxon>Actinomycetota</taxon>
        <taxon>Actinomycetes</taxon>
        <taxon>Micrococcales</taxon>
        <taxon>Micrococcaceae</taxon>
        <taxon>Arthrobacter</taxon>
    </lineage>
</organism>
<dbReference type="Proteomes" id="UP000643279">
    <property type="component" value="Unassembled WGS sequence"/>
</dbReference>
<sequence length="167" mass="18995">METQILEPVRDSVVVGLAPEQAFELFTARLGTWWPHGHQIAARPFVEAIVEPVVGGRWYERDAEGDECDWGRVLAWEPPHRLVLSWAFTARFEPEPNPDRASEVEIRFRPQGQGTIVELEHRHFERHGDGGEQMRNSVSVPNGWPAVLQAFNHSAESARPQMRTAPE</sequence>
<dbReference type="RefSeq" id="WP_188572078.1">
    <property type="nucleotide sequence ID" value="NZ_BMFW01000012.1"/>
</dbReference>
<dbReference type="InterPro" id="IPR013538">
    <property type="entry name" value="ASHA1/2-like_C"/>
</dbReference>
<evidence type="ECO:0000259" key="2">
    <source>
        <dbReference type="Pfam" id="PF08327"/>
    </source>
</evidence>
<dbReference type="InterPro" id="IPR023393">
    <property type="entry name" value="START-like_dom_sf"/>
</dbReference>
<keyword evidence="4" id="KW-1185">Reference proteome</keyword>
<gene>
    <name evidence="3" type="ORF">GCM10007170_26670</name>
</gene>
<accession>A0ABQ2AXB5</accession>